<keyword evidence="10 11" id="KW-0472">Membrane</keyword>
<keyword evidence="18" id="KW-1185">Reference proteome</keyword>
<feature type="domain" description="PAC" evidence="13">
    <location>
        <begin position="379"/>
        <end position="431"/>
    </location>
</feature>
<dbReference type="FunFam" id="3.30.70.270:FF:000001">
    <property type="entry name" value="Diguanylate cyclase domain protein"/>
    <property type="match status" value="1"/>
</dbReference>
<dbReference type="EMBL" id="SZVP01000003">
    <property type="protein sequence ID" value="TMM46486.1"/>
    <property type="molecule type" value="Genomic_DNA"/>
</dbReference>
<organism evidence="17 18">
    <name type="scientific">Colwellia ponticola</name>
    <dbReference type="NCBI Taxonomy" id="2304625"/>
    <lineage>
        <taxon>Bacteria</taxon>
        <taxon>Pseudomonadati</taxon>
        <taxon>Pseudomonadota</taxon>
        <taxon>Gammaproteobacteria</taxon>
        <taxon>Alteromonadales</taxon>
        <taxon>Colwelliaceae</taxon>
        <taxon>Colwellia</taxon>
    </lineage>
</organism>
<sequence length="1004" mass="112161">MLDKSIFIPVTFAFSLVLSIYGLFWLDGYSAQKKHTEVQKVAGSYASHIRSDLNQALSASYPIGALIRTQNGDVSGFTELATEMLYLYPGLAALQLHPDGILKHVVPMEGNESSIGNNVLLHPERTKEAFLARDTGKLTLAGPFNLMQGGMGAAARLPIYLDTEEGKRFWGFSTALIRFPEVLIPIDLPSLVEAGIGYQLSRHDPDTGEKFVIASSNTVLIDDAEEFYISIPNGYWTFKAYPLEGWRDYSILVLGFFLALLFISLSTFASFLLVRLQLSHARLETTVKERTQALQYNIERLTESERRLSLSQQVGGIGTWEWNIKTNVVCWTKQVSKLIASSSDQLSSSYEHYIKSIHIDDRDAVIAAIEKSVESGAPYDVDHRVVLPNGNIHWLNQKGSVLRDDNGVATTMLGVAIDITERKLAEEQLKLSSQVFRDTHEGIIITDTNNRIVDVNPAFCRITGYSYQEAIGKNPNMLSSNKQDASVYSNMWQEIDKKGHWQGEVWNCKKDGELYAELLTISVIKNDNDEVVNYVGMFTDITHSKRQQEQLSRMAHYDLLTNLPNRVLLADRISQAMLQCRRHQKSLAVVFVDLDSFKSVNDAYGHSVGDELLIALSERIHGVLREGDSLARIGGDEFVAVLTDLTKIEDCEPILERFLEASSAPVTIGSLLLNVSASIGVTFYPQDNADADQLMRHADQAMYIAKASGKNCYHLFDTAQDDAIKVHRESLEAIRHALDNHEFVLHYQPKVNMKTGRVIGVEALIRWQHPERGLLGPFEFLPAIENNPMMMEIGEWVISTALKQISQWQTLEGNLALKVSVNIAAIQLQQPNFTERLTTLLASQPDVAPHYLELEVLETSALKDVNNVSNTMIDCIALGVSFALDDFGTGYSSLTYLRRLPANLIKIDQSFVRDMLHDADDYAIVEGVIALANSFKREVIAEGVETIEHGTALLQLGCNLAQGYGIARPMPGDDIPAWIDDWQPDENWKAYTRSNAQLTRNIND</sequence>
<dbReference type="SMART" id="SM00091">
    <property type="entry name" value="PAS"/>
    <property type="match status" value="2"/>
</dbReference>
<dbReference type="InterPro" id="IPR035965">
    <property type="entry name" value="PAS-like_dom_sf"/>
</dbReference>
<dbReference type="InterPro" id="IPR029787">
    <property type="entry name" value="Nucleotide_cyclase"/>
</dbReference>
<dbReference type="Pfam" id="PF03924">
    <property type="entry name" value="CHASE"/>
    <property type="match status" value="1"/>
</dbReference>
<feature type="transmembrane region" description="Helical" evidence="11">
    <location>
        <begin position="6"/>
        <end position="26"/>
    </location>
</feature>
<dbReference type="InterPro" id="IPR043128">
    <property type="entry name" value="Rev_trsase/Diguanyl_cyclase"/>
</dbReference>
<evidence type="ECO:0000313" key="18">
    <source>
        <dbReference type="Proteomes" id="UP000307702"/>
    </source>
</evidence>
<dbReference type="InterPro" id="IPR000014">
    <property type="entry name" value="PAS"/>
</dbReference>
<dbReference type="InterPro" id="IPR042240">
    <property type="entry name" value="CHASE_sf"/>
</dbReference>
<comment type="caution">
    <text evidence="17">The sequence shown here is derived from an EMBL/GenBank/DDBJ whole genome shotgun (WGS) entry which is preliminary data.</text>
</comment>
<dbReference type="PROSITE" id="PS50112">
    <property type="entry name" value="PAS"/>
    <property type="match status" value="1"/>
</dbReference>
<evidence type="ECO:0000256" key="6">
    <source>
        <dbReference type="ARBA" id="ARBA00022692"/>
    </source>
</evidence>
<evidence type="ECO:0000259" key="13">
    <source>
        <dbReference type="PROSITE" id="PS50113"/>
    </source>
</evidence>
<keyword evidence="4" id="KW-0997">Cell inner membrane</keyword>
<protein>
    <submittedName>
        <fullName evidence="17">EAL domain-containing protein</fullName>
    </submittedName>
</protein>
<dbReference type="CDD" id="cd01949">
    <property type="entry name" value="GGDEF"/>
    <property type="match status" value="1"/>
</dbReference>
<dbReference type="AlphaFoldDB" id="A0A8H2JN90"/>
<dbReference type="PROSITE" id="PS50887">
    <property type="entry name" value="GGDEF"/>
    <property type="match status" value="1"/>
</dbReference>
<evidence type="ECO:0000259" key="12">
    <source>
        <dbReference type="PROSITE" id="PS50112"/>
    </source>
</evidence>
<dbReference type="Gene3D" id="3.30.450.20">
    <property type="entry name" value="PAS domain"/>
    <property type="match status" value="2"/>
</dbReference>
<comment type="subcellular location">
    <subcellularLocation>
        <location evidence="2">Cell inner membrane</location>
        <topology evidence="2">Multi-pass membrane protein</topology>
    </subcellularLocation>
</comment>
<dbReference type="OrthoDB" id="9176779at2"/>
<evidence type="ECO:0000259" key="16">
    <source>
        <dbReference type="PROSITE" id="PS50887"/>
    </source>
</evidence>
<keyword evidence="3" id="KW-1003">Cell membrane</keyword>
<dbReference type="Pfam" id="PF00563">
    <property type="entry name" value="EAL"/>
    <property type="match status" value="1"/>
</dbReference>
<dbReference type="CDD" id="cd01948">
    <property type="entry name" value="EAL"/>
    <property type="match status" value="1"/>
</dbReference>
<dbReference type="NCBIfam" id="TIGR00254">
    <property type="entry name" value="GGDEF"/>
    <property type="match status" value="1"/>
</dbReference>
<dbReference type="InterPro" id="IPR001633">
    <property type="entry name" value="EAL_dom"/>
</dbReference>
<dbReference type="RefSeq" id="WP_138621372.1">
    <property type="nucleotide sequence ID" value="NZ_SZVP01000003.1"/>
</dbReference>
<evidence type="ECO:0000256" key="7">
    <source>
        <dbReference type="ARBA" id="ARBA00022737"/>
    </source>
</evidence>
<evidence type="ECO:0000256" key="5">
    <source>
        <dbReference type="ARBA" id="ARBA00022679"/>
    </source>
</evidence>
<dbReference type="InterPro" id="IPR000160">
    <property type="entry name" value="GGDEF_dom"/>
</dbReference>
<evidence type="ECO:0000259" key="15">
    <source>
        <dbReference type="PROSITE" id="PS50883"/>
    </source>
</evidence>
<evidence type="ECO:0000256" key="3">
    <source>
        <dbReference type="ARBA" id="ARBA00022475"/>
    </source>
</evidence>
<feature type="transmembrane region" description="Helical" evidence="11">
    <location>
        <begin position="249"/>
        <end position="274"/>
    </location>
</feature>
<dbReference type="PANTHER" id="PTHR44757">
    <property type="entry name" value="DIGUANYLATE CYCLASE DGCP"/>
    <property type="match status" value="1"/>
</dbReference>
<dbReference type="Proteomes" id="UP000307702">
    <property type="component" value="Unassembled WGS sequence"/>
</dbReference>
<keyword evidence="8" id="KW-0547">Nucleotide-binding</keyword>
<keyword evidence="5" id="KW-0808">Transferase</keyword>
<evidence type="ECO:0000256" key="10">
    <source>
        <dbReference type="ARBA" id="ARBA00023136"/>
    </source>
</evidence>
<name>A0A8H2JN90_9GAMM</name>
<dbReference type="Gene3D" id="3.30.450.350">
    <property type="entry name" value="CHASE domain"/>
    <property type="match status" value="1"/>
</dbReference>
<dbReference type="SUPFAM" id="SSF55785">
    <property type="entry name" value="PYP-like sensor domain (PAS domain)"/>
    <property type="match status" value="2"/>
</dbReference>
<dbReference type="InterPro" id="IPR006189">
    <property type="entry name" value="CHASE_dom"/>
</dbReference>
<dbReference type="SMART" id="SM01079">
    <property type="entry name" value="CHASE"/>
    <property type="match status" value="1"/>
</dbReference>
<keyword evidence="9 11" id="KW-1133">Transmembrane helix</keyword>
<dbReference type="PANTHER" id="PTHR44757:SF2">
    <property type="entry name" value="BIOFILM ARCHITECTURE MAINTENANCE PROTEIN MBAA"/>
    <property type="match status" value="1"/>
</dbReference>
<dbReference type="InterPro" id="IPR000700">
    <property type="entry name" value="PAS-assoc_C"/>
</dbReference>
<dbReference type="PROSITE" id="PS50113">
    <property type="entry name" value="PAC"/>
    <property type="match status" value="2"/>
</dbReference>
<dbReference type="GO" id="GO:0005886">
    <property type="term" value="C:plasma membrane"/>
    <property type="evidence" value="ECO:0007669"/>
    <property type="project" value="UniProtKB-SubCell"/>
</dbReference>
<dbReference type="GO" id="GO:0016740">
    <property type="term" value="F:transferase activity"/>
    <property type="evidence" value="ECO:0007669"/>
    <property type="project" value="UniProtKB-KW"/>
</dbReference>
<gene>
    <name evidence="17" type="ORF">FCS21_05895</name>
</gene>
<keyword evidence="7" id="KW-0677">Repeat</keyword>
<dbReference type="SUPFAM" id="SSF55073">
    <property type="entry name" value="Nucleotide cyclase"/>
    <property type="match status" value="1"/>
</dbReference>
<dbReference type="Gene3D" id="3.20.20.450">
    <property type="entry name" value="EAL domain"/>
    <property type="match status" value="1"/>
</dbReference>
<dbReference type="GO" id="GO:0000166">
    <property type="term" value="F:nucleotide binding"/>
    <property type="evidence" value="ECO:0007669"/>
    <property type="project" value="UniProtKB-KW"/>
</dbReference>
<dbReference type="Pfam" id="PF00990">
    <property type="entry name" value="GGDEF"/>
    <property type="match status" value="1"/>
</dbReference>
<dbReference type="Pfam" id="PF08447">
    <property type="entry name" value="PAS_3"/>
    <property type="match status" value="1"/>
</dbReference>
<feature type="domain" description="GGDEF" evidence="16">
    <location>
        <begin position="585"/>
        <end position="718"/>
    </location>
</feature>
<dbReference type="InterPro" id="IPR052155">
    <property type="entry name" value="Biofilm_reg_signaling"/>
</dbReference>
<evidence type="ECO:0000259" key="14">
    <source>
        <dbReference type="PROSITE" id="PS50839"/>
    </source>
</evidence>
<dbReference type="PROSITE" id="PS50883">
    <property type="entry name" value="EAL"/>
    <property type="match status" value="1"/>
</dbReference>
<evidence type="ECO:0000256" key="4">
    <source>
        <dbReference type="ARBA" id="ARBA00022519"/>
    </source>
</evidence>
<proteinExistence type="predicted"/>
<dbReference type="Pfam" id="PF13426">
    <property type="entry name" value="PAS_9"/>
    <property type="match status" value="1"/>
</dbReference>
<feature type="domain" description="PAC" evidence="13">
    <location>
        <begin position="501"/>
        <end position="553"/>
    </location>
</feature>
<dbReference type="GO" id="GO:0007165">
    <property type="term" value="P:signal transduction"/>
    <property type="evidence" value="ECO:0007669"/>
    <property type="project" value="UniProtKB-ARBA"/>
</dbReference>
<dbReference type="FunFam" id="2.10.70.100:FF:000001">
    <property type="entry name" value="Sensory transduction histidine kinase"/>
    <property type="match status" value="1"/>
</dbReference>
<dbReference type="SUPFAM" id="SSF141868">
    <property type="entry name" value="EAL domain-like"/>
    <property type="match status" value="1"/>
</dbReference>
<feature type="domain" description="PAS" evidence="12">
    <location>
        <begin position="428"/>
        <end position="474"/>
    </location>
</feature>
<dbReference type="SMART" id="SM00086">
    <property type="entry name" value="PAC"/>
    <property type="match status" value="2"/>
</dbReference>
<dbReference type="InterPro" id="IPR035919">
    <property type="entry name" value="EAL_sf"/>
</dbReference>
<reference evidence="17 18" key="1">
    <citation type="submission" date="2019-05" db="EMBL/GenBank/DDBJ databases">
        <title>Colwellia ponticola sp. nov., isolated from seawater.</title>
        <authorList>
            <person name="Yoon J.-H."/>
        </authorList>
    </citation>
    <scope>NUCLEOTIDE SEQUENCE [LARGE SCALE GENOMIC DNA]</scope>
    <source>
        <strain evidence="17 18">OISW-25</strain>
    </source>
</reference>
<evidence type="ECO:0000256" key="1">
    <source>
        <dbReference type="ARBA" id="ARBA00001946"/>
    </source>
</evidence>
<dbReference type="InterPro" id="IPR013655">
    <property type="entry name" value="PAS_fold_3"/>
</dbReference>
<dbReference type="CDD" id="cd00130">
    <property type="entry name" value="PAS"/>
    <property type="match status" value="2"/>
</dbReference>
<dbReference type="Gene3D" id="2.10.70.100">
    <property type="match status" value="1"/>
</dbReference>
<dbReference type="NCBIfam" id="TIGR00229">
    <property type="entry name" value="sensory_box"/>
    <property type="match status" value="2"/>
</dbReference>
<accession>A0A8H2JN90</accession>
<dbReference type="SMART" id="SM00052">
    <property type="entry name" value="EAL"/>
    <property type="match status" value="1"/>
</dbReference>
<keyword evidence="6 11" id="KW-0812">Transmembrane</keyword>
<evidence type="ECO:0000256" key="8">
    <source>
        <dbReference type="ARBA" id="ARBA00022741"/>
    </source>
</evidence>
<feature type="domain" description="EAL" evidence="15">
    <location>
        <begin position="727"/>
        <end position="983"/>
    </location>
</feature>
<evidence type="ECO:0000313" key="17">
    <source>
        <dbReference type="EMBL" id="TMM46486.1"/>
    </source>
</evidence>
<feature type="domain" description="CHASE" evidence="14">
    <location>
        <begin position="107"/>
        <end position="191"/>
    </location>
</feature>
<comment type="cofactor">
    <cofactor evidence="1">
        <name>Mg(2+)</name>
        <dbReference type="ChEBI" id="CHEBI:18420"/>
    </cofactor>
</comment>
<dbReference type="PROSITE" id="PS50839">
    <property type="entry name" value="CHASE"/>
    <property type="match status" value="1"/>
</dbReference>
<dbReference type="SMART" id="SM00267">
    <property type="entry name" value="GGDEF"/>
    <property type="match status" value="1"/>
</dbReference>
<evidence type="ECO:0000256" key="9">
    <source>
        <dbReference type="ARBA" id="ARBA00022989"/>
    </source>
</evidence>
<dbReference type="InterPro" id="IPR001610">
    <property type="entry name" value="PAC"/>
</dbReference>
<dbReference type="Gene3D" id="3.30.70.270">
    <property type="match status" value="1"/>
</dbReference>
<evidence type="ECO:0000256" key="2">
    <source>
        <dbReference type="ARBA" id="ARBA00004429"/>
    </source>
</evidence>
<evidence type="ECO:0000256" key="11">
    <source>
        <dbReference type="SAM" id="Phobius"/>
    </source>
</evidence>